<dbReference type="Proteomes" id="UP001341840">
    <property type="component" value="Unassembled WGS sequence"/>
</dbReference>
<evidence type="ECO:0000313" key="2">
    <source>
        <dbReference type="EMBL" id="MED6200081.1"/>
    </source>
</evidence>
<protein>
    <submittedName>
        <fullName evidence="2">Uncharacterized protein</fullName>
    </submittedName>
</protein>
<reference evidence="2 3" key="1">
    <citation type="journal article" date="2023" name="Plants (Basel)">
        <title>Bridging the Gap: Combining Genomics and Transcriptomics Approaches to Understand Stylosanthes scabra, an Orphan Legume from the Brazilian Caatinga.</title>
        <authorList>
            <person name="Ferreira-Neto J.R.C."/>
            <person name="da Silva M.D."/>
            <person name="Binneck E."/>
            <person name="de Melo N.F."/>
            <person name="da Silva R.H."/>
            <person name="de Melo A.L.T.M."/>
            <person name="Pandolfi V."/>
            <person name="Bustamante F.O."/>
            <person name="Brasileiro-Vidal A.C."/>
            <person name="Benko-Iseppon A.M."/>
        </authorList>
    </citation>
    <scope>NUCLEOTIDE SEQUENCE [LARGE SCALE GENOMIC DNA]</scope>
    <source>
        <tissue evidence="2">Leaves</tissue>
    </source>
</reference>
<gene>
    <name evidence="2" type="ORF">PIB30_081849</name>
</gene>
<feature type="non-terminal residue" evidence="2">
    <location>
        <position position="1"/>
    </location>
</feature>
<dbReference type="EMBL" id="JASCZI010212686">
    <property type="protein sequence ID" value="MED6200081.1"/>
    <property type="molecule type" value="Genomic_DNA"/>
</dbReference>
<feature type="region of interest" description="Disordered" evidence="1">
    <location>
        <begin position="18"/>
        <end position="60"/>
    </location>
</feature>
<name>A0ABU6XRU9_9FABA</name>
<proteinExistence type="predicted"/>
<feature type="compositionally biased region" description="Basic and acidic residues" evidence="1">
    <location>
        <begin position="45"/>
        <end position="60"/>
    </location>
</feature>
<comment type="caution">
    <text evidence="2">The sequence shown here is derived from an EMBL/GenBank/DDBJ whole genome shotgun (WGS) entry which is preliminary data.</text>
</comment>
<sequence length="112" mass="12638">SQTSPLFFSQSSSVTITTTQSLVRRRRGRQNVEENGDGGTKRQQKHDALHPEIDSERVEDGMEAQIVDRKEDENLSRGEDLAVLSTPYEYVLHVVPIERDGTVAACKRRTIL</sequence>
<organism evidence="2 3">
    <name type="scientific">Stylosanthes scabra</name>
    <dbReference type="NCBI Taxonomy" id="79078"/>
    <lineage>
        <taxon>Eukaryota</taxon>
        <taxon>Viridiplantae</taxon>
        <taxon>Streptophyta</taxon>
        <taxon>Embryophyta</taxon>
        <taxon>Tracheophyta</taxon>
        <taxon>Spermatophyta</taxon>
        <taxon>Magnoliopsida</taxon>
        <taxon>eudicotyledons</taxon>
        <taxon>Gunneridae</taxon>
        <taxon>Pentapetalae</taxon>
        <taxon>rosids</taxon>
        <taxon>fabids</taxon>
        <taxon>Fabales</taxon>
        <taxon>Fabaceae</taxon>
        <taxon>Papilionoideae</taxon>
        <taxon>50 kb inversion clade</taxon>
        <taxon>dalbergioids sensu lato</taxon>
        <taxon>Dalbergieae</taxon>
        <taxon>Pterocarpus clade</taxon>
        <taxon>Stylosanthes</taxon>
    </lineage>
</organism>
<evidence type="ECO:0000313" key="3">
    <source>
        <dbReference type="Proteomes" id="UP001341840"/>
    </source>
</evidence>
<evidence type="ECO:0000256" key="1">
    <source>
        <dbReference type="SAM" id="MobiDB-lite"/>
    </source>
</evidence>
<keyword evidence="3" id="KW-1185">Reference proteome</keyword>
<accession>A0ABU6XRU9</accession>